<protein>
    <submittedName>
        <fullName evidence="1">Uncharacterized protein</fullName>
    </submittedName>
</protein>
<dbReference type="Proteomes" id="UP000387692">
    <property type="component" value="Unassembled WGS sequence"/>
</dbReference>
<gene>
    <name evidence="1" type="ORF">NCTC11189_00620</name>
</gene>
<dbReference type="AlphaFoldDB" id="A0A4U9YG53"/>
<evidence type="ECO:0000313" key="2">
    <source>
        <dbReference type="Proteomes" id="UP000387692"/>
    </source>
</evidence>
<sequence>MNNKVYMLSKKFREAIEVAKEEGLLDSDPTLKNFPRGCCGSGSSLLAKFLYENGVYTYEVNGTKYGETSWDNQSHTWLMLENNYIIDITGNQFRTDAEFLYYSEKVYYGKMDDFHLMFDYDENDINEYDDCTLLSGKVGEQYLSMYNAIVDCIEY</sequence>
<accession>A0A4U9YG53</accession>
<reference evidence="1 2" key="1">
    <citation type="submission" date="2019-05" db="EMBL/GenBank/DDBJ databases">
        <authorList>
            <consortium name="Pathogen Informatics"/>
        </authorList>
    </citation>
    <scope>NUCLEOTIDE SEQUENCE [LARGE SCALE GENOMIC DNA]</scope>
    <source>
        <strain evidence="1 2">NCTC11189</strain>
    </source>
</reference>
<dbReference type="RefSeq" id="WP_143952134.1">
    <property type="nucleotide sequence ID" value="NZ_CABEHV010000004.1"/>
</dbReference>
<evidence type="ECO:0000313" key="1">
    <source>
        <dbReference type="EMBL" id="VTS25196.1"/>
    </source>
</evidence>
<proteinExistence type="predicted"/>
<organism evidence="1 2">
    <name type="scientific">Streptococcus mitis</name>
    <dbReference type="NCBI Taxonomy" id="28037"/>
    <lineage>
        <taxon>Bacteria</taxon>
        <taxon>Bacillati</taxon>
        <taxon>Bacillota</taxon>
        <taxon>Bacilli</taxon>
        <taxon>Lactobacillales</taxon>
        <taxon>Streptococcaceae</taxon>
        <taxon>Streptococcus</taxon>
        <taxon>Streptococcus mitis group</taxon>
    </lineage>
</organism>
<dbReference type="EMBL" id="CABEHV010000004">
    <property type="protein sequence ID" value="VTS25196.1"/>
    <property type="molecule type" value="Genomic_DNA"/>
</dbReference>
<name>A0A4U9YG53_STRMT</name>